<protein>
    <submittedName>
        <fullName evidence="9">1,4-dihydroxy-2-naphthoate octaprenyltransferase</fullName>
    </submittedName>
</protein>
<evidence type="ECO:0000256" key="2">
    <source>
        <dbReference type="ARBA" id="ARBA00004863"/>
    </source>
</evidence>
<sequence length="300" mass="34162">MSFKQFWELAEVYTLPLNIFLFLLGISYGHYHYSITLGWELLICLIIIFLFHIAVNIFNNYMDFKNAKDDFDDYKMTTNIIGRDQLSLKLVLYLFLIFLLASGILGAFLVIQTGWPVFVFGVIGFSVGIFYSAGPRPLNSLPIAETVTSLAIGFVIPLVSTYLATYQQSPLTLIDFGKVLLIALPTVISMFCCLLANNTCDLEQDIENGRHTLVYFIGKKRAVQLFKGLMLFVFIWTIILAIFKLAPLSILGLLLLFPLVWKNLQPYFKEQIKLKTFPKVIASFSLVIVCYSLLFFFGAW</sequence>
<dbReference type="UniPathway" id="UPA00079"/>
<keyword evidence="5 8" id="KW-0812">Transmembrane</keyword>
<dbReference type="GO" id="GO:0009234">
    <property type="term" value="P:menaquinone biosynthetic process"/>
    <property type="evidence" value="ECO:0007669"/>
    <property type="project" value="UniProtKB-UniPathway"/>
</dbReference>
<feature type="transmembrane region" description="Helical" evidence="8">
    <location>
        <begin position="229"/>
        <end position="260"/>
    </location>
</feature>
<feature type="transmembrane region" description="Helical" evidence="8">
    <location>
        <begin position="37"/>
        <end position="58"/>
    </location>
</feature>
<dbReference type="GO" id="GO:0042371">
    <property type="term" value="P:vitamin K biosynthetic process"/>
    <property type="evidence" value="ECO:0007669"/>
    <property type="project" value="TreeGrafter"/>
</dbReference>
<evidence type="ECO:0000256" key="5">
    <source>
        <dbReference type="ARBA" id="ARBA00022692"/>
    </source>
</evidence>
<dbReference type="GO" id="GO:0016020">
    <property type="term" value="C:membrane"/>
    <property type="evidence" value="ECO:0007669"/>
    <property type="project" value="UniProtKB-SubCell"/>
</dbReference>
<feature type="transmembrane region" description="Helical" evidence="8">
    <location>
        <begin position="280"/>
        <end position="299"/>
    </location>
</feature>
<dbReference type="RefSeq" id="WP_245706200.1">
    <property type="nucleotide sequence ID" value="NZ_FOHA01000001.1"/>
</dbReference>
<dbReference type="Pfam" id="PF01040">
    <property type="entry name" value="UbiA"/>
    <property type="match status" value="1"/>
</dbReference>
<dbReference type="PANTHER" id="PTHR13929:SF0">
    <property type="entry name" value="UBIA PRENYLTRANSFERASE DOMAIN-CONTAINING PROTEIN 1"/>
    <property type="match status" value="1"/>
</dbReference>
<feature type="transmembrane region" description="Helical" evidence="8">
    <location>
        <begin position="12"/>
        <end position="31"/>
    </location>
</feature>
<dbReference type="STRING" id="142588.SAMN04488559_101131"/>
<dbReference type="InterPro" id="IPR044878">
    <property type="entry name" value="UbiA_sf"/>
</dbReference>
<dbReference type="EMBL" id="FOHA01000001">
    <property type="protein sequence ID" value="SER51591.1"/>
    <property type="molecule type" value="Genomic_DNA"/>
</dbReference>
<dbReference type="AlphaFoldDB" id="A0A1H9PTQ2"/>
<dbReference type="InterPro" id="IPR026046">
    <property type="entry name" value="UBIAD1"/>
</dbReference>
<evidence type="ECO:0000313" key="9">
    <source>
        <dbReference type="EMBL" id="SER51591.1"/>
    </source>
</evidence>
<keyword evidence="4 9" id="KW-0808">Transferase</keyword>
<feature type="transmembrane region" description="Helical" evidence="8">
    <location>
        <begin position="117"/>
        <end position="134"/>
    </location>
</feature>
<name>A0A1H9PTQ2_9LACT</name>
<keyword evidence="10" id="KW-1185">Reference proteome</keyword>
<evidence type="ECO:0000256" key="4">
    <source>
        <dbReference type="ARBA" id="ARBA00022679"/>
    </source>
</evidence>
<dbReference type="Proteomes" id="UP000198948">
    <property type="component" value="Unassembled WGS sequence"/>
</dbReference>
<keyword evidence="3" id="KW-0474">Menaquinone biosynthesis</keyword>
<comment type="pathway">
    <text evidence="2">Quinol/quinone metabolism; menaquinone biosynthesis.</text>
</comment>
<dbReference type="PANTHER" id="PTHR13929">
    <property type="entry name" value="1,4-DIHYDROXY-2-NAPHTHOATE OCTAPRENYLTRANSFERASE"/>
    <property type="match status" value="1"/>
</dbReference>
<dbReference type="CDD" id="cd13962">
    <property type="entry name" value="PT_UbiA_UBIAD1"/>
    <property type="match status" value="1"/>
</dbReference>
<evidence type="ECO:0000256" key="1">
    <source>
        <dbReference type="ARBA" id="ARBA00004141"/>
    </source>
</evidence>
<dbReference type="PIRSF" id="PIRSF005355">
    <property type="entry name" value="UBIAD1"/>
    <property type="match status" value="1"/>
</dbReference>
<organism evidence="9 10">
    <name type="scientific">Isobaculum melis</name>
    <dbReference type="NCBI Taxonomy" id="142588"/>
    <lineage>
        <taxon>Bacteria</taxon>
        <taxon>Bacillati</taxon>
        <taxon>Bacillota</taxon>
        <taxon>Bacilli</taxon>
        <taxon>Lactobacillales</taxon>
        <taxon>Carnobacteriaceae</taxon>
        <taxon>Isobaculum</taxon>
    </lineage>
</organism>
<comment type="subcellular location">
    <subcellularLocation>
        <location evidence="1">Membrane</location>
        <topology evidence="1">Multi-pass membrane protein</topology>
    </subcellularLocation>
</comment>
<dbReference type="Gene3D" id="1.10.357.140">
    <property type="entry name" value="UbiA prenyltransferase"/>
    <property type="match status" value="1"/>
</dbReference>
<accession>A0A1H9PTQ2</accession>
<evidence type="ECO:0000256" key="3">
    <source>
        <dbReference type="ARBA" id="ARBA00022428"/>
    </source>
</evidence>
<gene>
    <name evidence="9" type="ORF">SAMN04488559_101131</name>
</gene>
<proteinExistence type="predicted"/>
<dbReference type="InterPro" id="IPR000537">
    <property type="entry name" value="UbiA_prenyltransferase"/>
</dbReference>
<evidence type="ECO:0000256" key="7">
    <source>
        <dbReference type="ARBA" id="ARBA00023136"/>
    </source>
</evidence>
<keyword evidence="6 8" id="KW-1133">Transmembrane helix</keyword>
<feature type="transmembrane region" description="Helical" evidence="8">
    <location>
        <begin position="146"/>
        <end position="164"/>
    </location>
</feature>
<feature type="transmembrane region" description="Helical" evidence="8">
    <location>
        <begin position="90"/>
        <end position="111"/>
    </location>
</feature>
<feature type="transmembrane region" description="Helical" evidence="8">
    <location>
        <begin position="176"/>
        <end position="196"/>
    </location>
</feature>
<evidence type="ECO:0000256" key="8">
    <source>
        <dbReference type="SAM" id="Phobius"/>
    </source>
</evidence>
<dbReference type="GO" id="GO:0004659">
    <property type="term" value="F:prenyltransferase activity"/>
    <property type="evidence" value="ECO:0007669"/>
    <property type="project" value="InterPro"/>
</dbReference>
<reference evidence="9 10" key="1">
    <citation type="submission" date="2016-10" db="EMBL/GenBank/DDBJ databases">
        <authorList>
            <person name="de Groot N.N."/>
        </authorList>
    </citation>
    <scope>NUCLEOTIDE SEQUENCE [LARGE SCALE GENOMIC DNA]</scope>
    <source>
        <strain evidence="9 10">DSM 13760</strain>
    </source>
</reference>
<keyword evidence="7 8" id="KW-0472">Membrane</keyword>
<evidence type="ECO:0000313" key="10">
    <source>
        <dbReference type="Proteomes" id="UP000198948"/>
    </source>
</evidence>
<evidence type="ECO:0000256" key="6">
    <source>
        <dbReference type="ARBA" id="ARBA00022989"/>
    </source>
</evidence>